<dbReference type="Pfam" id="PF10996">
    <property type="entry name" value="Beta-Casp"/>
    <property type="match status" value="1"/>
</dbReference>
<feature type="domain" description="Beta-Casp" evidence="3">
    <location>
        <begin position="258"/>
        <end position="383"/>
    </location>
</feature>
<dbReference type="Gene3D" id="3.40.50.10890">
    <property type="match status" value="1"/>
</dbReference>
<sequence>MPLKITCLGGVGQVTGSCYLIEKSGKKYLVDCGLFQGGKKVEMLNTEPWPFSPPEIEALFLTHAHIDHSGRIPKLVKDGFRGRIYASHPTVALCRILFLDAAHIQEMQAEWKSRKNARKGLPPVEPLYTQKDAEEAFNLLVPIDRDEEIRISENITVTFRNAGHILGSSFLELKTKSAQHTDGEMVILFSGDIGRPGQLIVKDPATPHKADVLFIESTYGNRDHKSLEESRQELIDAIRYSYQHGEKVLIPAFAVERTQEVLYLLGEFFRNGEIPDMPVYLDSPLAIEATKIFREMKSSYDEKTMEIVKAGHDPFDFPQLRLTPAVDDSRAINMSSGPAVVIAGNGMCTAGRILHHIKHNIWRPGCSIVFVGYQAEGSIGRRIIEGARNIRVLGEEVAVRARVFTIGGLSSHAGQSDLLEWVSAFYKPQMRVFVVHGEKTSSTAFAELLRSKLGLNPVVPQRGDVFILEPETLGEAASLTCETYMHQLSRRFLDIQFDLFKRIPSMTDDEKILLKTKLEKLEKTLEELAAAV</sequence>
<accession>A0A1I4UQ25</accession>
<dbReference type="InterPro" id="IPR022712">
    <property type="entry name" value="Beta_Casp"/>
</dbReference>
<evidence type="ECO:0000256" key="1">
    <source>
        <dbReference type="ARBA" id="ARBA00022801"/>
    </source>
</evidence>
<dbReference type="AlphaFoldDB" id="A0A1I4UQ25"/>
<organism evidence="4 5">
    <name type="scientific">Thermodesulforhabdus norvegica</name>
    <dbReference type="NCBI Taxonomy" id="39841"/>
    <lineage>
        <taxon>Bacteria</taxon>
        <taxon>Pseudomonadati</taxon>
        <taxon>Thermodesulfobacteriota</taxon>
        <taxon>Syntrophobacteria</taxon>
        <taxon>Syntrophobacterales</taxon>
        <taxon>Thermodesulforhabdaceae</taxon>
        <taxon>Thermodesulforhabdus</taxon>
    </lineage>
</organism>
<dbReference type="InterPro" id="IPR050698">
    <property type="entry name" value="MBL"/>
</dbReference>
<dbReference type="GO" id="GO:0016787">
    <property type="term" value="F:hydrolase activity"/>
    <property type="evidence" value="ECO:0007669"/>
    <property type="project" value="UniProtKB-KW"/>
</dbReference>
<dbReference type="InterPro" id="IPR001279">
    <property type="entry name" value="Metallo-B-lactamas"/>
</dbReference>
<dbReference type="SMART" id="SM01027">
    <property type="entry name" value="Beta-Casp"/>
    <property type="match status" value="1"/>
</dbReference>
<dbReference type="PANTHER" id="PTHR11203:SF37">
    <property type="entry name" value="INTEGRATOR COMPLEX SUBUNIT 11"/>
    <property type="match status" value="1"/>
</dbReference>
<keyword evidence="5" id="KW-1185">Reference proteome</keyword>
<dbReference type="Pfam" id="PF00753">
    <property type="entry name" value="Lactamase_B"/>
    <property type="match status" value="1"/>
</dbReference>
<protein>
    <submittedName>
        <fullName evidence="4">Metallo-beta-lactamase family protein</fullName>
    </submittedName>
</protein>
<evidence type="ECO:0000313" key="5">
    <source>
        <dbReference type="Proteomes" id="UP000199611"/>
    </source>
</evidence>
<dbReference type="PANTHER" id="PTHR11203">
    <property type="entry name" value="CLEAVAGE AND POLYADENYLATION SPECIFICITY FACTOR FAMILY MEMBER"/>
    <property type="match status" value="1"/>
</dbReference>
<dbReference type="Pfam" id="PF07521">
    <property type="entry name" value="RMMBL"/>
    <property type="match status" value="1"/>
</dbReference>
<feature type="domain" description="Metallo-beta-lactamase" evidence="2">
    <location>
        <begin position="15"/>
        <end position="244"/>
    </location>
</feature>
<dbReference type="InterPro" id="IPR011108">
    <property type="entry name" value="RMMBL"/>
</dbReference>
<dbReference type="STRING" id="39841.SAMN05660836_01924"/>
<proteinExistence type="predicted"/>
<name>A0A1I4UQ25_9BACT</name>
<dbReference type="SMART" id="SM00849">
    <property type="entry name" value="Lactamase_B"/>
    <property type="match status" value="1"/>
</dbReference>
<dbReference type="RefSeq" id="WP_093395343.1">
    <property type="nucleotide sequence ID" value="NZ_FOUU01000006.1"/>
</dbReference>
<keyword evidence="1" id="KW-0378">Hydrolase</keyword>
<evidence type="ECO:0000259" key="3">
    <source>
        <dbReference type="SMART" id="SM01027"/>
    </source>
</evidence>
<dbReference type="InterPro" id="IPR036866">
    <property type="entry name" value="RibonucZ/Hydroxyglut_hydro"/>
</dbReference>
<dbReference type="PROSITE" id="PS51257">
    <property type="entry name" value="PROKAR_LIPOPROTEIN"/>
    <property type="match status" value="1"/>
</dbReference>
<dbReference type="OrthoDB" id="9803916at2"/>
<evidence type="ECO:0000259" key="2">
    <source>
        <dbReference type="SMART" id="SM00849"/>
    </source>
</evidence>
<dbReference type="Gene3D" id="3.60.15.10">
    <property type="entry name" value="Ribonuclease Z/Hydroxyacylglutathione hydrolase-like"/>
    <property type="match status" value="1"/>
</dbReference>
<evidence type="ECO:0000313" key="4">
    <source>
        <dbReference type="EMBL" id="SFM91064.1"/>
    </source>
</evidence>
<dbReference type="Proteomes" id="UP000199611">
    <property type="component" value="Unassembled WGS sequence"/>
</dbReference>
<gene>
    <name evidence="4" type="ORF">SAMN05660836_01924</name>
</gene>
<dbReference type="EMBL" id="FOUU01000006">
    <property type="protein sequence ID" value="SFM91064.1"/>
    <property type="molecule type" value="Genomic_DNA"/>
</dbReference>
<dbReference type="CDD" id="cd16295">
    <property type="entry name" value="TTHA0252-CPSF-like_MBL-fold"/>
    <property type="match status" value="1"/>
</dbReference>
<dbReference type="GO" id="GO:0004521">
    <property type="term" value="F:RNA endonuclease activity"/>
    <property type="evidence" value="ECO:0007669"/>
    <property type="project" value="TreeGrafter"/>
</dbReference>
<dbReference type="SUPFAM" id="SSF56281">
    <property type="entry name" value="Metallo-hydrolase/oxidoreductase"/>
    <property type="match status" value="1"/>
</dbReference>
<reference evidence="4 5" key="1">
    <citation type="submission" date="2016-10" db="EMBL/GenBank/DDBJ databases">
        <authorList>
            <person name="de Groot N.N."/>
        </authorList>
    </citation>
    <scope>NUCLEOTIDE SEQUENCE [LARGE SCALE GENOMIC DNA]</scope>
    <source>
        <strain evidence="4 5">DSM 9990</strain>
    </source>
</reference>